<keyword evidence="7 9" id="KW-0067">ATP-binding</keyword>
<dbReference type="EC" id="2.7.2.8" evidence="9"/>
<comment type="catalytic activity">
    <reaction evidence="8 9">
        <text>N-acetyl-L-glutamate + ATP = N-acetyl-L-glutamyl 5-phosphate + ADP</text>
        <dbReference type="Rhea" id="RHEA:14629"/>
        <dbReference type="ChEBI" id="CHEBI:30616"/>
        <dbReference type="ChEBI" id="CHEBI:44337"/>
        <dbReference type="ChEBI" id="CHEBI:57936"/>
        <dbReference type="ChEBI" id="CHEBI:456216"/>
        <dbReference type="EC" id="2.7.2.8"/>
    </reaction>
</comment>
<dbReference type="InterPro" id="IPR036393">
    <property type="entry name" value="AceGlu_kinase-like_sf"/>
</dbReference>
<keyword evidence="5 9" id="KW-0547">Nucleotide-binding</keyword>
<keyword evidence="12" id="KW-1185">Reference proteome</keyword>
<dbReference type="EMBL" id="CP126114">
    <property type="protein sequence ID" value="WHY87531.1"/>
    <property type="molecule type" value="Genomic_DNA"/>
</dbReference>
<dbReference type="InterPro" id="IPR037528">
    <property type="entry name" value="ArgB"/>
</dbReference>
<feature type="binding site" evidence="9">
    <location>
        <begin position="41"/>
        <end position="42"/>
    </location>
    <ligand>
        <name>substrate</name>
    </ligand>
</feature>
<feature type="binding site" evidence="9">
    <location>
        <position position="157"/>
    </location>
    <ligand>
        <name>substrate</name>
    </ligand>
</feature>
<dbReference type="PIRSF" id="PIRSF000728">
    <property type="entry name" value="NAGK"/>
    <property type="match status" value="1"/>
</dbReference>
<comment type="pathway">
    <text evidence="1 9">Amino-acid biosynthesis; L-arginine biosynthesis; N(2)-acetyl-L-ornithine from L-glutamate: step 2/4.</text>
</comment>
<organism evidence="11 12">
    <name type="scientific">Neobacillus novalis</name>
    <dbReference type="NCBI Taxonomy" id="220687"/>
    <lineage>
        <taxon>Bacteria</taxon>
        <taxon>Bacillati</taxon>
        <taxon>Bacillota</taxon>
        <taxon>Bacilli</taxon>
        <taxon>Bacillales</taxon>
        <taxon>Bacillaceae</taxon>
        <taxon>Neobacillus</taxon>
    </lineage>
</organism>
<evidence type="ECO:0000256" key="8">
    <source>
        <dbReference type="ARBA" id="ARBA00048141"/>
    </source>
</evidence>
<evidence type="ECO:0000256" key="3">
    <source>
        <dbReference type="ARBA" id="ARBA00022605"/>
    </source>
</evidence>
<keyword evidence="3 9" id="KW-0028">Amino-acid biosynthesis</keyword>
<dbReference type="GO" id="GO:0042450">
    <property type="term" value="P:L-arginine biosynthetic process via ornithine"/>
    <property type="evidence" value="ECO:0007669"/>
    <property type="project" value="UniProtKB-UniRule"/>
</dbReference>
<keyword evidence="9" id="KW-0963">Cytoplasm</keyword>
<name>A0AA95MUD6_9BACI</name>
<feature type="site" description="Transition state stabilizer" evidence="9">
    <location>
        <position position="7"/>
    </location>
</feature>
<evidence type="ECO:0000256" key="2">
    <source>
        <dbReference type="ARBA" id="ARBA00022571"/>
    </source>
</evidence>
<dbReference type="GO" id="GO:0005524">
    <property type="term" value="F:ATP binding"/>
    <property type="evidence" value="ECO:0007669"/>
    <property type="project" value="UniProtKB-UniRule"/>
</dbReference>
<evidence type="ECO:0000313" key="12">
    <source>
        <dbReference type="Proteomes" id="UP001178288"/>
    </source>
</evidence>
<comment type="similarity">
    <text evidence="9">Belongs to the acetylglutamate kinase family. ArgB subfamily.</text>
</comment>
<dbReference type="SUPFAM" id="SSF53633">
    <property type="entry name" value="Carbamate kinase-like"/>
    <property type="match status" value="1"/>
</dbReference>
<dbReference type="InterPro" id="IPR004662">
    <property type="entry name" value="AcgluKinase_fam"/>
</dbReference>
<dbReference type="AlphaFoldDB" id="A0AA95MUD6"/>
<evidence type="ECO:0000259" key="10">
    <source>
        <dbReference type="Pfam" id="PF00696"/>
    </source>
</evidence>
<dbReference type="FunFam" id="3.40.1160.10:FF:000004">
    <property type="entry name" value="Acetylglutamate kinase"/>
    <property type="match status" value="1"/>
</dbReference>
<dbReference type="PANTHER" id="PTHR23342:SF0">
    <property type="entry name" value="N-ACETYLGLUTAMATE SYNTHASE, MITOCHONDRIAL"/>
    <property type="match status" value="1"/>
</dbReference>
<evidence type="ECO:0000256" key="6">
    <source>
        <dbReference type="ARBA" id="ARBA00022777"/>
    </source>
</evidence>
<dbReference type="Pfam" id="PF00696">
    <property type="entry name" value="AA_kinase"/>
    <property type="match status" value="1"/>
</dbReference>
<feature type="site" description="Transition state stabilizer" evidence="9">
    <location>
        <position position="219"/>
    </location>
</feature>
<dbReference type="InterPro" id="IPR001048">
    <property type="entry name" value="Asp/Glu/Uridylate_kinase"/>
</dbReference>
<reference evidence="11" key="1">
    <citation type="submission" date="2023-05" db="EMBL/GenBank/DDBJ databases">
        <title>Comparative genomics of Bacillaceae isolates and their secondary metabolite potential.</title>
        <authorList>
            <person name="Song L."/>
            <person name="Nielsen L.J."/>
            <person name="Mohite O."/>
            <person name="Xu X."/>
            <person name="Weber T."/>
            <person name="Kovacs A.T."/>
        </authorList>
    </citation>
    <scope>NUCLEOTIDE SEQUENCE</scope>
    <source>
        <strain evidence="11">XLM17</strain>
    </source>
</reference>
<keyword evidence="2 9" id="KW-0055">Arginine biosynthesis</keyword>
<dbReference type="PANTHER" id="PTHR23342">
    <property type="entry name" value="N-ACETYLGLUTAMATE SYNTHASE"/>
    <property type="match status" value="1"/>
</dbReference>
<dbReference type="GO" id="GO:0005737">
    <property type="term" value="C:cytoplasm"/>
    <property type="evidence" value="ECO:0007669"/>
    <property type="project" value="UniProtKB-SubCell"/>
</dbReference>
<proteinExistence type="inferred from homology"/>
<evidence type="ECO:0000256" key="5">
    <source>
        <dbReference type="ARBA" id="ARBA00022741"/>
    </source>
</evidence>
<gene>
    <name evidence="9 11" type="primary">argB</name>
    <name evidence="11" type="ORF">QNH39_06700</name>
</gene>
<keyword evidence="4 9" id="KW-0808">Transferase</keyword>
<feature type="domain" description="Aspartate/glutamate/uridylate kinase" evidence="10">
    <location>
        <begin position="2"/>
        <end position="238"/>
    </location>
</feature>
<evidence type="ECO:0000256" key="1">
    <source>
        <dbReference type="ARBA" id="ARBA00004828"/>
    </source>
</evidence>
<evidence type="ECO:0000256" key="9">
    <source>
        <dbReference type="HAMAP-Rule" id="MF_00082"/>
    </source>
</evidence>
<dbReference type="CDD" id="cd04238">
    <property type="entry name" value="AAK_NAGK-like"/>
    <property type="match status" value="1"/>
</dbReference>
<protein>
    <recommendedName>
        <fullName evidence="9">Acetylglutamate kinase</fullName>
        <ecNumber evidence="9">2.7.2.8</ecNumber>
    </recommendedName>
    <alternativeName>
        <fullName evidence="9">N-acetyl-L-glutamate 5-phosphotransferase</fullName>
    </alternativeName>
    <alternativeName>
        <fullName evidence="9">NAG kinase</fullName>
        <shortName evidence="9">NAGK</shortName>
    </alternativeName>
</protein>
<dbReference type="HAMAP" id="MF_00082">
    <property type="entry name" value="ArgB"/>
    <property type="match status" value="1"/>
</dbReference>
<comment type="subcellular location">
    <subcellularLocation>
        <location evidence="9">Cytoplasm</location>
    </subcellularLocation>
</comment>
<evidence type="ECO:0000313" key="11">
    <source>
        <dbReference type="EMBL" id="WHY87531.1"/>
    </source>
</evidence>
<accession>A0AA95MUD6</accession>
<dbReference type="NCBIfam" id="TIGR00761">
    <property type="entry name" value="argB"/>
    <property type="match status" value="1"/>
</dbReference>
<keyword evidence="6 9" id="KW-0418">Kinase</keyword>
<dbReference type="RefSeq" id="WP_066083791.1">
    <property type="nucleotide sequence ID" value="NZ_CP126114.1"/>
</dbReference>
<evidence type="ECO:0000256" key="4">
    <source>
        <dbReference type="ARBA" id="ARBA00022679"/>
    </source>
</evidence>
<comment type="function">
    <text evidence="9">Catalyzes the ATP-dependent phosphorylation of N-acetyl-L-glutamate.</text>
</comment>
<feature type="binding site" evidence="9">
    <location>
        <position position="63"/>
    </location>
    <ligand>
        <name>substrate</name>
    </ligand>
</feature>
<dbReference type="GO" id="GO:0003991">
    <property type="term" value="F:acetylglutamate kinase activity"/>
    <property type="evidence" value="ECO:0007669"/>
    <property type="project" value="UniProtKB-UniRule"/>
</dbReference>
<dbReference type="Proteomes" id="UP001178288">
    <property type="component" value="Chromosome"/>
</dbReference>
<dbReference type="Gene3D" id="3.40.1160.10">
    <property type="entry name" value="Acetylglutamate kinase-like"/>
    <property type="match status" value="1"/>
</dbReference>
<evidence type="ECO:0000256" key="7">
    <source>
        <dbReference type="ARBA" id="ARBA00022840"/>
    </source>
</evidence>
<sequence length="265" mass="28444">MKYLVIKCGGSVLENLPRSFYEDIVEMHSEGEWIPVLVHGGGPLINQLLKNLNVETKFVNGLRVTDHQVLDVVEMVLSGMVNKQVVRNISEVDGKAIGVSGVDGTLLRAKPSSDAKTLGFVGDVVEVNRSIIEGIVNQGYIPVISPIGVDAGGQRYNINGDIAASAIAKALKANLCFVSDIPGILVEKNGSKKKLDKVSKVIIEEMINNQTIYGGMIPKAMAAIDGLVHKIPEVAIINGFDKNSLLDYINGKTIGTKIVLDEEIA</sequence>
<dbReference type="KEGG" id="nnv:QNH39_06700"/>